<keyword evidence="3" id="KW-1185">Reference proteome</keyword>
<dbReference type="Proteomes" id="UP001190700">
    <property type="component" value="Unassembled WGS sequence"/>
</dbReference>
<protein>
    <submittedName>
        <fullName evidence="2">Uncharacterized protein</fullName>
    </submittedName>
</protein>
<sequence>MNGRPLLSSDRSDDVILSTRLACVVAHAISFANGAAFLAVRDATTRIGGPRRAVIKIAVIVTGAVLYASPLFNFWVFNSGVVGVAAFAMASQRPFLFSTLSPSSHARRYLHEDGRRSAATTYRAREAPYPSKSHTKSFRHGSSAAMPLYVTTTPTSYRPYSKVSANAGSMRRDTYV</sequence>
<feature type="transmembrane region" description="Helical" evidence="1">
    <location>
        <begin position="52"/>
        <end position="68"/>
    </location>
</feature>
<keyword evidence="1" id="KW-1133">Transmembrane helix</keyword>
<comment type="caution">
    <text evidence="2">The sequence shown here is derived from an EMBL/GenBank/DDBJ whole genome shotgun (WGS) entry which is preliminary data.</text>
</comment>
<evidence type="ECO:0000313" key="2">
    <source>
        <dbReference type="EMBL" id="KAK3233637.1"/>
    </source>
</evidence>
<keyword evidence="1" id="KW-0472">Membrane</keyword>
<feature type="transmembrane region" description="Helical" evidence="1">
    <location>
        <begin position="15"/>
        <end position="40"/>
    </location>
</feature>
<reference evidence="2 3" key="1">
    <citation type="journal article" date="2015" name="Genome Biol. Evol.">
        <title>Comparative Genomics of a Bacterivorous Green Alga Reveals Evolutionary Causalities and Consequences of Phago-Mixotrophic Mode of Nutrition.</title>
        <authorList>
            <person name="Burns J.A."/>
            <person name="Paasch A."/>
            <person name="Narechania A."/>
            <person name="Kim E."/>
        </authorList>
    </citation>
    <scope>NUCLEOTIDE SEQUENCE [LARGE SCALE GENOMIC DNA]</scope>
    <source>
        <strain evidence="2 3">PLY_AMNH</strain>
    </source>
</reference>
<proteinExistence type="predicted"/>
<evidence type="ECO:0000256" key="1">
    <source>
        <dbReference type="SAM" id="Phobius"/>
    </source>
</evidence>
<dbReference type="AlphaFoldDB" id="A0AAE0BD41"/>
<name>A0AAE0BD41_9CHLO</name>
<organism evidence="2 3">
    <name type="scientific">Cymbomonas tetramitiformis</name>
    <dbReference type="NCBI Taxonomy" id="36881"/>
    <lineage>
        <taxon>Eukaryota</taxon>
        <taxon>Viridiplantae</taxon>
        <taxon>Chlorophyta</taxon>
        <taxon>Pyramimonadophyceae</taxon>
        <taxon>Pyramimonadales</taxon>
        <taxon>Pyramimonadaceae</taxon>
        <taxon>Cymbomonas</taxon>
    </lineage>
</organism>
<gene>
    <name evidence="2" type="ORF">CYMTET_56089</name>
</gene>
<accession>A0AAE0BD41</accession>
<dbReference type="EMBL" id="LGRX02035659">
    <property type="protein sequence ID" value="KAK3233637.1"/>
    <property type="molecule type" value="Genomic_DNA"/>
</dbReference>
<keyword evidence="1" id="KW-0812">Transmembrane</keyword>
<evidence type="ECO:0000313" key="3">
    <source>
        <dbReference type="Proteomes" id="UP001190700"/>
    </source>
</evidence>